<dbReference type="Pfam" id="PF01521">
    <property type="entry name" value="Fe-S_biosyn"/>
    <property type="match status" value="1"/>
</dbReference>
<comment type="caution">
    <text evidence="2">The sequence shown here is derived from an EMBL/GenBank/DDBJ whole genome shotgun (WGS) entry which is preliminary data.</text>
</comment>
<name>A0A511V943_9BACL</name>
<dbReference type="Proteomes" id="UP000321157">
    <property type="component" value="Unassembled WGS sequence"/>
</dbReference>
<feature type="domain" description="Core" evidence="1">
    <location>
        <begin position="1"/>
        <end position="98"/>
    </location>
</feature>
<proteinExistence type="predicted"/>
<dbReference type="SUPFAM" id="SSF89360">
    <property type="entry name" value="HesB-like domain"/>
    <property type="match status" value="1"/>
</dbReference>
<dbReference type="InterPro" id="IPR035903">
    <property type="entry name" value="HesB-like_dom_sf"/>
</dbReference>
<protein>
    <recommendedName>
        <fullName evidence="1">Core domain-containing protein</fullName>
    </recommendedName>
</protein>
<keyword evidence="3" id="KW-1185">Reference proteome</keyword>
<dbReference type="Gene3D" id="2.60.300.12">
    <property type="entry name" value="HesB-like domain"/>
    <property type="match status" value="1"/>
</dbReference>
<dbReference type="AlphaFoldDB" id="A0A511V943"/>
<evidence type="ECO:0000259" key="1">
    <source>
        <dbReference type="Pfam" id="PF01521"/>
    </source>
</evidence>
<evidence type="ECO:0000313" key="3">
    <source>
        <dbReference type="Proteomes" id="UP000321157"/>
    </source>
</evidence>
<reference evidence="2 3" key="1">
    <citation type="submission" date="2019-07" db="EMBL/GenBank/DDBJ databases">
        <title>Whole genome shotgun sequence of Aneurinibacillus danicus NBRC 102444.</title>
        <authorList>
            <person name="Hosoyama A."/>
            <person name="Uohara A."/>
            <person name="Ohji S."/>
            <person name="Ichikawa N."/>
        </authorList>
    </citation>
    <scope>NUCLEOTIDE SEQUENCE [LARGE SCALE GENOMIC DNA]</scope>
    <source>
        <strain evidence="2 3">NBRC 102444</strain>
    </source>
</reference>
<accession>A0A511V943</accession>
<dbReference type="InterPro" id="IPR000361">
    <property type="entry name" value="ATAP_core_dom"/>
</dbReference>
<sequence length="99" mass="11377">MNFTIMPEAVQAYKKYADFREGECYRFYVRTGGPGTGGLFYAVEKSSQDEIGTDDVLFEVEGICFWIRGSDAWYFDGGTLSYNKYLGEYGFEFYNPSLE</sequence>
<evidence type="ECO:0000313" key="2">
    <source>
        <dbReference type="EMBL" id="GEN35369.1"/>
    </source>
</evidence>
<organism evidence="2 3">
    <name type="scientific">Aneurinibacillus danicus</name>
    <dbReference type="NCBI Taxonomy" id="267746"/>
    <lineage>
        <taxon>Bacteria</taxon>
        <taxon>Bacillati</taxon>
        <taxon>Bacillota</taxon>
        <taxon>Bacilli</taxon>
        <taxon>Bacillales</taxon>
        <taxon>Paenibacillaceae</taxon>
        <taxon>Aneurinibacillus group</taxon>
        <taxon>Aneurinibacillus</taxon>
    </lineage>
</organism>
<dbReference type="EMBL" id="BJXX01000129">
    <property type="protein sequence ID" value="GEN35369.1"/>
    <property type="molecule type" value="Genomic_DNA"/>
</dbReference>
<gene>
    <name evidence="2" type="ORF">ADA01nite_28290</name>
</gene>